<evidence type="ECO:0000256" key="2">
    <source>
        <dbReference type="SAM" id="Phobius"/>
    </source>
</evidence>
<dbReference type="RefSeq" id="WP_092662850.1">
    <property type="nucleotide sequence ID" value="NZ_FOCX01000022.1"/>
</dbReference>
<keyword evidence="4" id="KW-1185">Reference proteome</keyword>
<keyword evidence="2" id="KW-0812">Transmembrane</keyword>
<dbReference type="EMBL" id="FOCX01000022">
    <property type="protein sequence ID" value="SEO89064.1"/>
    <property type="molecule type" value="Genomic_DNA"/>
</dbReference>
<evidence type="ECO:0000313" key="4">
    <source>
        <dbReference type="Proteomes" id="UP000198775"/>
    </source>
</evidence>
<dbReference type="OrthoDB" id="162223at2157"/>
<keyword evidence="2" id="KW-1133">Transmembrane helix</keyword>
<proteinExistence type="predicted"/>
<keyword evidence="2" id="KW-0472">Membrane</keyword>
<accession>A0A1H8TEP2</accession>
<sequence>MTDETGESWLADDRRRVALGVVLAVVVLLAVVIGAVWLYSGHLYRTSYESEYTYEVTLATNGTLTNATIYLPVPEATDTADLGAAAVERGTNQSGPLAYEAVETERGPMLAVSAAEWTVTPEYYQFVERNGRGERVEIPESEYDPDDPSMVVNDTRSVSVAVTVPVDRSVDTGTPWAGEPLLRPRIDRRPSDCGSPGPEWRECYAFDAAVYASYDTTSDTEVYASTTLYGTNAWWVFGWSYDEYRDDVTVTLEGPKDGWTDATGTLETDTDQREPP</sequence>
<reference evidence="4" key="1">
    <citation type="submission" date="2016-10" db="EMBL/GenBank/DDBJ databases">
        <authorList>
            <person name="Varghese N."/>
            <person name="Submissions S."/>
        </authorList>
    </citation>
    <scope>NUCLEOTIDE SEQUENCE [LARGE SCALE GENOMIC DNA]</scope>
    <source>
        <strain evidence="4">IBRC-M 10043</strain>
    </source>
</reference>
<protein>
    <submittedName>
        <fullName evidence="3">Uncharacterized protein</fullName>
    </submittedName>
</protein>
<feature type="transmembrane region" description="Helical" evidence="2">
    <location>
        <begin position="17"/>
        <end position="39"/>
    </location>
</feature>
<name>A0A1H8TEP2_9EURY</name>
<organism evidence="3 4">
    <name type="scientific">Halorientalis persicus</name>
    <dbReference type="NCBI Taxonomy" id="1367881"/>
    <lineage>
        <taxon>Archaea</taxon>
        <taxon>Methanobacteriati</taxon>
        <taxon>Methanobacteriota</taxon>
        <taxon>Stenosarchaea group</taxon>
        <taxon>Halobacteria</taxon>
        <taxon>Halobacteriales</taxon>
        <taxon>Haloarculaceae</taxon>
        <taxon>Halorientalis</taxon>
    </lineage>
</organism>
<evidence type="ECO:0000313" key="3">
    <source>
        <dbReference type="EMBL" id="SEO89064.1"/>
    </source>
</evidence>
<evidence type="ECO:0000256" key="1">
    <source>
        <dbReference type="SAM" id="MobiDB-lite"/>
    </source>
</evidence>
<feature type="region of interest" description="Disordered" evidence="1">
    <location>
        <begin position="253"/>
        <end position="276"/>
    </location>
</feature>
<dbReference type="AlphaFoldDB" id="A0A1H8TEP2"/>
<dbReference type="Proteomes" id="UP000198775">
    <property type="component" value="Unassembled WGS sequence"/>
</dbReference>
<gene>
    <name evidence="3" type="ORF">SAMN05216388_102217</name>
</gene>